<organism evidence="1">
    <name type="scientific">Glycine max</name>
    <name type="common">Soybean</name>
    <name type="synonym">Glycine hispida</name>
    <dbReference type="NCBI Taxonomy" id="3847"/>
    <lineage>
        <taxon>Eukaryota</taxon>
        <taxon>Viridiplantae</taxon>
        <taxon>Streptophyta</taxon>
        <taxon>Embryophyta</taxon>
        <taxon>Tracheophyta</taxon>
        <taxon>Spermatophyta</taxon>
        <taxon>Magnoliopsida</taxon>
        <taxon>eudicotyledons</taxon>
        <taxon>Gunneridae</taxon>
        <taxon>Pentapetalae</taxon>
        <taxon>rosids</taxon>
        <taxon>fabids</taxon>
        <taxon>Fabales</taxon>
        <taxon>Fabaceae</taxon>
        <taxon>Papilionoideae</taxon>
        <taxon>50 kb inversion clade</taxon>
        <taxon>NPAAA clade</taxon>
        <taxon>indigoferoid/millettioid clade</taxon>
        <taxon>Phaseoleae</taxon>
        <taxon>Glycine</taxon>
        <taxon>Glycine subgen. Soja</taxon>
    </lineage>
</organism>
<proteinExistence type="predicted"/>
<reference evidence="2" key="2">
    <citation type="submission" date="2018-02" db="UniProtKB">
        <authorList>
            <consortium name="EnsemblPlants"/>
        </authorList>
    </citation>
    <scope>IDENTIFICATION</scope>
    <source>
        <strain evidence="2">Williams 82</strain>
    </source>
</reference>
<dbReference type="Proteomes" id="UP000008827">
    <property type="component" value="Chromosome 20"/>
</dbReference>
<protein>
    <submittedName>
        <fullName evidence="1 2">Uncharacterized protein</fullName>
    </submittedName>
</protein>
<evidence type="ECO:0000313" key="2">
    <source>
        <dbReference type="EnsemblPlants" id="KRG89879"/>
    </source>
</evidence>
<sequence length="87" mass="9898">MEEWQVIHCTQVYNEESMSRENSSGINLSNRLKGKERNGEKGLKIFSVDCKGGLYVSQILYCHGSCFCFCVFPFWSNGFLGIGFTLK</sequence>
<reference evidence="1" key="3">
    <citation type="submission" date="2018-07" db="EMBL/GenBank/DDBJ databases">
        <title>WGS assembly of Glycine max.</title>
        <authorList>
            <person name="Schmutz J."/>
            <person name="Cannon S."/>
            <person name="Schlueter J."/>
            <person name="Ma J."/>
            <person name="Mitros T."/>
            <person name="Nelson W."/>
            <person name="Hyten D."/>
            <person name="Song Q."/>
            <person name="Thelen J."/>
            <person name="Cheng J."/>
            <person name="Xu D."/>
            <person name="Hellsten U."/>
            <person name="May G."/>
            <person name="Yu Y."/>
            <person name="Sakurai T."/>
            <person name="Umezawa T."/>
            <person name="Bhattacharyya M."/>
            <person name="Sandhu D."/>
            <person name="Valliyodan B."/>
            <person name="Lindquist E."/>
            <person name="Peto M."/>
            <person name="Grant D."/>
            <person name="Shu S."/>
            <person name="Goodstein D."/>
            <person name="Barry K."/>
            <person name="Futrell-Griggs M."/>
            <person name="Abernathy B."/>
            <person name="Du J."/>
            <person name="Tian Z."/>
            <person name="Zhu L."/>
            <person name="Gill N."/>
            <person name="Joshi T."/>
            <person name="Libault M."/>
            <person name="Sethuraman A."/>
            <person name="Zhang X."/>
            <person name="Shinozaki K."/>
            <person name="Nguyen H."/>
            <person name="Wing R."/>
            <person name="Cregan P."/>
            <person name="Specht J."/>
            <person name="Grimwood J."/>
            <person name="Rokhsar D."/>
            <person name="Stacey G."/>
            <person name="Shoemaker R."/>
            <person name="Jackson S."/>
        </authorList>
    </citation>
    <scope>NUCLEOTIDE SEQUENCE</scope>
    <source>
        <tissue evidence="1">Callus</tissue>
    </source>
</reference>
<reference evidence="1 2" key="1">
    <citation type="journal article" date="2010" name="Nature">
        <title>Genome sequence of the palaeopolyploid soybean.</title>
        <authorList>
            <person name="Schmutz J."/>
            <person name="Cannon S.B."/>
            <person name="Schlueter J."/>
            <person name="Ma J."/>
            <person name="Mitros T."/>
            <person name="Nelson W."/>
            <person name="Hyten D.L."/>
            <person name="Song Q."/>
            <person name="Thelen J.J."/>
            <person name="Cheng J."/>
            <person name="Xu D."/>
            <person name="Hellsten U."/>
            <person name="May G.D."/>
            <person name="Yu Y."/>
            <person name="Sakurai T."/>
            <person name="Umezawa T."/>
            <person name="Bhattacharyya M.K."/>
            <person name="Sandhu D."/>
            <person name="Valliyodan B."/>
            <person name="Lindquist E."/>
            <person name="Peto M."/>
            <person name="Grant D."/>
            <person name="Shu S."/>
            <person name="Goodstein D."/>
            <person name="Barry K."/>
            <person name="Futrell-Griggs M."/>
            <person name="Abernathy B."/>
            <person name="Du J."/>
            <person name="Tian Z."/>
            <person name="Zhu L."/>
            <person name="Gill N."/>
            <person name="Joshi T."/>
            <person name="Libault M."/>
            <person name="Sethuraman A."/>
            <person name="Zhang X.-C."/>
            <person name="Shinozaki K."/>
            <person name="Nguyen H.T."/>
            <person name="Wing R.A."/>
            <person name="Cregan P."/>
            <person name="Specht J."/>
            <person name="Grimwood J."/>
            <person name="Rokhsar D."/>
            <person name="Stacey G."/>
            <person name="Shoemaker R.C."/>
            <person name="Jackson S.A."/>
        </authorList>
    </citation>
    <scope>NUCLEOTIDE SEQUENCE</scope>
    <source>
        <strain evidence="2">cv. Williams 82</strain>
        <tissue evidence="1">Callus</tissue>
    </source>
</reference>
<name>A0A0R0EGX2_SOYBN</name>
<gene>
    <name evidence="1" type="ORF">GLYMA_20G053300</name>
</gene>
<accession>A0A0R0EGX2</accession>
<dbReference type="InParanoid" id="A0A0R0EGX2"/>
<dbReference type="EMBL" id="CM000853">
    <property type="protein sequence ID" value="KRG89879.1"/>
    <property type="molecule type" value="Genomic_DNA"/>
</dbReference>
<dbReference type="AlphaFoldDB" id="A0A0R0EGX2"/>
<evidence type="ECO:0000313" key="1">
    <source>
        <dbReference type="EMBL" id="KRG89879.1"/>
    </source>
</evidence>
<evidence type="ECO:0000313" key="3">
    <source>
        <dbReference type="Proteomes" id="UP000008827"/>
    </source>
</evidence>
<keyword evidence="3" id="KW-1185">Reference proteome</keyword>
<dbReference type="EnsemblPlants" id="KRG89879">
    <property type="protein sequence ID" value="KRG89879"/>
    <property type="gene ID" value="GLYMA_20G053300"/>
</dbReference>
<dbReference type="Gramene" id="KRG89879">
    <property type="protein sequence ID" value="KRG89879"/>
    <property type="gene ID" value="GLYMA_20G053300"/>
</dbReference>